<evidence type="ECO:0000256" key="5">
    <source>
        <dbReference type="ARBA" id="ARBA00022771"/>
    </source>
</evidence>
<feature type="domain" description="C3H1-type" evidence="10">
    <location>
        <begin position="241"/>
        <end position="265"/>
    </location>
</feature>
<feature type="region of interest" description="Disordered" evidence="9">
    <location>
        <begin position="33"/>
        <end position="73"/>
    </location>
</feature>
<evidence type="ECO:0000256" key="2">
    <source>
        <dbReference type="ARBA" id="ARBA00008423"/>
    </source>
</evidence>
<comment type="similarity">
    <text evidence="2">Belongs to the ZC3H14 family.</text>
</comment>
<feature type="compositionally biased region" description="Basic residues" evidence="9">
    <location>
        <begin position="94"/>
        <end position="128"/>
    </location>
</feature>
<keyword evidence="6 8" id="KW-0862">Zinc</keyword>
<dbReference type="InterPro" id="IPR040366">
    <property type="entry name" value="Nab2/ZC3H14"/>
</dbReference>
<sequence>MSIKSVAYKASSSTTNDRKLDVSASRLFVKALERTKSQNEEVPKEKSEPMLLEGNEKMDVDNEKVRDRTLKDPVRQRNVREEVLKIIQSEAHERRRTSKRDRSANRSRHSSRERRRRSYSPRRRRSHRDRNQSRSVSRDRERESRKKRRSSNDRQKNVKVKEIEVTKTEVACMFWPFCKNGEQCIYVHPKDVCKNYPKCEKGDQCSEKHPEIPCRFPDSCSETICNFKHLNPEDIEKAVTTAKQTPCRYFPNCTNSACPFLHNYDIPCRFGLQCTRPDCKFTHPQKTTTQIKSLSSMLLPERALIPCRFSSQCARPNCPFQHPKPTILEEDQNQITGDYVSDLGSDYEVIDDLL</sequence>
<dbReference type="GO" id="GO:0008143">
    <property type="term" value="F:poly(A) binding"/>
    <property type="evidence" value="ECO:0007669"/>
    <property type="project" value="InterPro"/>
</dbReference>
<feature type="region of interest" description="Disordered" evidence="9">
    <location>
        <begin position="1"/>
        <end position="20"/>
    </location>
</feature>
<name>A0A075B1W5_ROZAC</name>
<evidence type="ECO:0000256" key="3">
    <source>
        <dbReference type="ARBA" id="ARBA00022723"/>
    </source>
</evidence>
<evidence type="ECO:0000256" key="6">
    <source>
        <dbReference type="ARBA" id="ARBA00022833"/>
    </source>
</evidence>
<dbReference type="PROSITE" id="PS50103">
    <property type="entry name" value="ZF_C3H1"/>
    <property type="match status" value="1"/>
</dbReference>
<dbReference type="Proteomes" id="UP000030755">
    <property type="component" value="Unassembled WGS sequence"/>
</dbReference>
<evidence type="ECO:0000256" key="4">
    <source>
        <dbReference type="ARBA" id="ARBA00022737"/>
    </source>
</evidence>
<dbReference type="AlphaFoldDB" id="A0A075B1W5"/>
<keyword evidence="4" id="KW-0677">Repeat</keyword>
<evidence type="ECO:0000259" key="10">
    <source>
        <dbReference type="PROSITE" id="PS50103"/>
    </source>
</evidence>
<evidence type="ECO:0000256" key="7">
    <source>
        <dbReference type="ARBA" id="ARBA00023242"/>
    </source>
</evidence>
<evidence type="ECO:0000313" key="12">
    <source>
        <dbReference type="Proteomes" id="UP000030755"/>
    </source>
</evidence>
<dbReference type="PANTHER" id="PTHR14738:SF29">
    <property type="entry name" value="ZINC FINGER CCCH DOMAIN-CONTAINING PROTEIN 14"/>
    <property type="match status" value="1"/>
</dbReference>
<dbReference type="STRING" id="988480.A0A075B1W5"/>
<dbReference type="EMBL" id="KE560903">
    <property type="protein sequence ID" value="EPZ34961.1"/>
    <property type="molecule type" value="Genomic_DNA"/>
</dbReference>
<keyword evidence="3 8" id="KW-0479">Metal-binding</keyword>
<feature type="compositionally biased region" description="Basic and acidic residues" evidence="9">
    <location>
        <begin position="129"/>
        <end position="157"/>
    </location>
</feature>
<organism evidence="11 12">
    <name type="scientific">Rozella allomycis (strain CSF55)</name>
    <dbReference type="NCBI Taxonomy" id="988480"/>
    <lineage>
        <taxon>Eukaryota</taxon>
        <taxon>Fungi</taxon>
        <taxon>Fungi incertae sedis</taxon>
        <taxon>Cryptomycota</taxon>
        <taxon>Cryptomycota incertae sedis</taxon>
        <taxon>Rozella</taxon>
    </lineage>
</organism>
<comment type="subcellular location">
    <subcellularLocation>
        <location evidence="1">Nucleus</location>
    </subcellularLocation>
</comment>
<accession>A0A075B1W5</accession>
<dbReference type="GO" id="GO:0008270">
    <property type="term" value="F:zinc ion binding"/>
    <property type="evidence" value="ECO:0007669"/>
    <property type="project" value="UniProtKB-KW"/>
</dbReference>
<dbReference type="GO" id="GO:0043488">
    <property type="term" value="P:regulation of mRNA stability"/>
    <property type="evidence" value="ECO:0007669"/>
    <property type="project" value="InterPro"/>
</dbReference>
<evidence type="ECO:0000256" key="1">
    <source>
        <dbReference type="ARBA" id="ARBA00004123"/>
    </source>
</evidence>
<dbReference type="PANTHER" id="PTHR14738">
    <property type="entry name" value="ZINC FINGER CCCH DOMAIN-CONTAINING PROTEIN 14"/>
    <property type="match status" value="1"/>
</dbReference>
<dbReference type="OrthoDB" id="438553at2759"/>
<protein>
    <recommendedName>
        <fullName evidence="10">C3H1-type domain-containing protein</fullName>
    </recommendedName>
</protein>
<dbReference type="HOGENOM" id="CLU_783363_0_0_1"/>
<dbReference type="SMART" id="SM00356">
    <property type="entry name" value="ZnF_C3H1"/>
    <property type="match status" value="4"/>
</dbReference>
<dbReference type="Gene3D" id="4.10.1000.40">
    <property type="match status" value="2"/>
</dbReference>
<dbReference type="GO" id="GO:0005737">
    <property type="term" value="C:cytoplasm"/>
    <property type="evidence" value="ECO:0007669"/>
    <property type="project" value="TreeGrafter"/>
</dbReference>
<dbReference type="GO" id="GO:0005634">
    <property type="term" value="C:nucleus"/>
    <property type="evidence" value="ECO:0007669"/>
    <property type="project" value="UniProtKB-SubCell"/>
</dbReference>
<evidence type="ECO:0000256" key="9">
    <source>
        <dbReference type="SAM" id="MobiDB-lite"/>
    </source>
</evidence>
<keyword evidence="7" id="KW-0539">Nucleus</keyword>
<dbReference type="InterPro" id="IPR000571">
    <property type="entry name" value="Znf_CCCH"/>
</dbReference>
<feature type="zinc finger region" description="C3H1-type" evidence="8">
    <location>
        <begin position="241"/>
        <end position="265"/>
    </location>
</feature>
<reference evidence="11 12" key="1">
    <citation type="journal article" date="2013" name="Curr. Biol.">
        <title>Shared signatures of parasitism and phylogenomics unite Cryptomycota and microsporidia.</title>
        <authorList>
            <person name="James T.Y."/>
            <person name="Pelin A."/>
            <person name="Bonen L."/>
            <person name="Ahrendt S."/>
            <person name="Sain D."/>
            <person name="Corradi N."/>
            <person name="Stajich J.E."/>
        </authorList>
    </citation>
    <scope>NUCLEOTIDE SEQUENCE [LARGE SCALE GENOMIC DNA]</scope>
    <source>
        <strain evidence="11 12">CSF55</strain>
    </source>
</reference>
<feature type="region of interest" description="Disordered" evidence="9">
    <location>
        <begin position="90"/>
        <end position="157"/>
    </location>
</feature>
<keyword evidence="12" id="KW-1185">Reference proteome</keyword>
<evidence type="ECO:0000256" key="8">
    <source>
        <dbReference type="PROSITE-ProRule" id="PRU00723"/>
    </source>
</evidence>
<dbReference type="Pfam" id="PF14608">
    <property type="entry name" value="zf-CCCH_2"/>
    <property type="match status" value="5"/>
</dbReference>
<gene>
    <name evidence="11" type="ORF">O9G_001691</name>
</gene>
<dbReference type="Gene3D" id="4.10.1000.30">
    <property type="match status" value="1"/>
</dbReference>
<keyword evidence="5 8" id="KW-0863">Zinc-finger</keyword>
<evidence type="ECO:0000313" key="11">
    <source>
        <dbReference type="EMBL" id="EPZ34961.1"/>
    </source>
</evidence>
<proteinExistence type="inferred from homology"/>